<organism evidence="1 2">
    <name type="scientific">Iphiclides podalirius</name>
    <name type="common">scarce swallowtail</name>
    <dbReference type="NCBI Taxonomy" id="110791"/>
    <lineage>
        <taxon>Eukaryota</taxon>
        <taxon>Metazoa</taxon>
        <taxon>Ecdysozoa</taxon>
        <taxon>Arthropoda</taxon>
        <taxon>Hexapoda</taxon>
        <taxon>Insecta</taxon>
        <taxon>Pterygota</taxon>
        <taxon>Neoptera</taxon>
        <taxon>Endopterygota</taxon>
        <taxon>Lepidoptera</taxon>
        <taxon>Glossata</taxon>
        <taxon>Ditrysia</taxon>
        <taxon>Papilionoidea</taxon>
        <taxon>Papilionidae</taxon>
        <taxon>Papilioninae</taxon>
        <taxon>Iphiclides</taxon>
    </lineage>
</organism>
<sequence length="71" mass="7528">MVRALSTLKPLPRKPIATYLPTHGTCDTPTAQYAHRACGGTYVPQLPAAACATHVGVRDPLRMFQGVASPP</sequence>
<evidence type="ECO:0000313" key="2">
    <source>
        <dbReference type="Proteomes" id="UP000837857"/>
    </source>
</evidence>
<protein>
    <submittedName>
        <fullName evidence="1">Uncharacterized protein</fullName>
    </submittedName>
</protein>
<accession>A0ABN8HYU8</accession>
<keyword evidence="2" id="KW-1185">Reference proteome</keyword>
<reference evidence="1" key="1">
    <citation type="submission" date="2022-03" db="EMBL/GenBank/DDBJ databases">
        <authorList>
            <person name="Martin H S."/>
        </authorList>
    </citation>
    <scope>NUCLEOTIDE SEQUENCE</scope>
</reference>
<name>A0ABN8HYU8_9NEOP</name>
<feature type="non-terminal residue" evidence="1">
    <location>
        <position position="71"/>
    </location>
</feature>
<gene>
    <name evidence="1" type="ORF">IPOD504_LOCUS4568</name>
</gene>
<proteinExistence type="predicted"/>
<dbReference type="Proteomes" id="UP000837857">
    <property type="component" value="Chromosome 15"/>
</dbReference>
<evidence type="ECO:0000313" key="1">
    <source>
        <dbReference type="EMBL" id="CAH2044074.1"/>
    </source>
</evidence>
<dbReference type="EMBL" id="OW152827">
    <property type="protein sequence ID" value="CAH2044074.1"/>
    <property type="molecule type" value="Genomic_DNA"/>
</dbReference>